<gene>
    <name evidence="6" type="ORF">E4633_18055</name>
</gene>
<reference evidence="6 7" key="1">
    <citation type="submission" date="2019-04" db="EMBL/GenBank/DDBJ databases">
        <title>Geobacter oryzae sp. nov., ferric-reducing bacteria isolated from paddy soil.</title>
        <authorList>
            <person name="Xu Z."/>
            <person name="Masuda Y."/>
            <person name="Itoh H."/>
            <person name="Senoo K."/>
        </authorList>
    </citation>
    <scope>NUCLEOTIDE SEQUENCE [LARGE SCALE GENOMIC DNA]</scope>
    <source>
        <strain evidence="6 7">Red111</strain>
    </source>
</reference>
<dbReference type="Gene3D" id="1.20.120.50">
    <property type="entry name" value="Hemerythrin-like"/>
    <property type="match status" value="1"/>
</dbReference>
<keyword evidence="3" id="KW-0479">Metal-binding</keyword>
<evidence type="ECO:0000256" key="4">
    <source>
        <dbReference type="ARBA" id="ARBA00023004"/>
    </source>
</evidence>
<dbReference type="GO" id="GO:0046872">
    <property type="term" value="F:metal ion binding"/>
    <property type="evidence" value="ECO:0007669"/>
    <property type="project" value="UniProtKB-KW"/>
</dbReference>
<evidence type="ECO:0000259" key="5">
    <source>
        <dbReference type="Pfam" id="PF01814"/>
    </source>
</evidence>
<dbReference type="PANTHER" id="PTHR37164">
    <property type="entry name" value="BACTERIOHEMERYTHRIN"/>
    <property type="match status" value="1"/>
</dbReference>
<dbReference type="Pfam" id="PF01814">
    <property type="entry name" value="Hemerythrin"/>
    <property type="match status" value="1"/>
</dbReference>
<evidence type="ECO:0000256" key="2">
    <source>
        <dbReference type="ARBA" id="ARBA00022621"/>
    </source>
</evidence>
<dbReference type="RefSeq" id="WP_135872314.1">
    <property type="nucleotide sequence ID" value="NZ_SRSC01000004.1"/>
</dbReference>
<dbReference type="AlphaFoldDB" id="A0A4S1CCX7"/>
<keyword evidence="2" id="KW-0813">Transport</keyword>
<dbReference type="PANTHER" id="PTHR37164:SF1">
    <property type="entry name" value="BACTERIOHEMERYTHRIN"/>
    <property type="match status" value="1"/>
</dbReference>
<dbReference type="Proteomes" id="UP000306416">
    <property type="component" value="Unassembled WGS sequence"/>
</dbReference>
<dbReference type="SUPFAM" id="SSF47188">
    <property type="entry name" value="Hemerythrin-like"/>
    <property type="match status" value="1"/>
</dbReference>
<comment type="similarity">
    <text evidence="1">Belongs to the hemerythrin family.</text>
</comment>
<dbReference type="NCBIfam" id="NF033749">
    <property type="entry name" value="bact_hemeryth"/>
    <property type="match status" value="1"/>
</dbReference>
<dbReference type="PROSITE" id="PS00550">
    <property type="entry name" value="HEMERYTHRINS"/>
    <property type="match status" value="1"/>
</dbReference>
<comment type="caution">
    <text evidence="6">The sequence shown here is derived from an EMBL/GenBank/DDBJ whole genome shotgun (WGS) entry which is preliminary data.</text>
</comment>
<dbReference type="InterPro" id="IPR035938">
    <property type="entry name" value="Hemerythrin-like_sf"/>
</dbReference>
<dbReference type="GO" id="GO:0005344">
    <property type="term" value="F:oxygen carrier activity"/>
    <property type="evidence" value="ECO:0007669"/>
    <property type="project" value="UniProtKB-KW"/>
</dbReference>
<dbReference type="InterPro" id="IPR016131">
    <property type="entry name" value="Haemerythrin_Fe_BS"/>
</dbReference>
<sequence length="139" mass="16456">MLMQWNDDLNIGVLEIDIQHKLLFDKFNAFADAYQSRQSTDEIMRMFWFLEAYAVTHFKDEEKLMQQVRYPDFDKHRAKHVAFVEEVNKLKERLKVEGLTAPLVTTMTGFITNWLIDHISTMDRAIGRFVQNSSQLPTR</sequence>
<feature type="domain" description="Hemerythrin-like" evidence="5">
    <location>
        <begin position="15"/>
        <end position="126"/>
    </location>
</feature>
<keyword evidence="7" id="KW-1185">Reference proteome</keyword>
<proteinExistence type="inferred from homology"/>
<evidence type="ECO:0000256" key="3">
    <source>
        <dbReference type="ARBA" id="ARBA00022723"/>
    </source>
</evidence>
<dbReference type="InterPro" id="IPR050669">
    <property type="entry name" value="Hemerythrin"/>
</dbReference>
<dbReference type="InterPro" id="IPR012827">
    <property type="entry name" value="Hemerythrin_metal-bd"/>
</dbReference>
<accession>A0A4S1CCX7</accession>
<protein>
    <submittedName>
        <fullName evidence="6">Bacteriohemerythrin</fullName>
    </submittedName>
</protein>
<dbReference type="InterPro" id="IPR012312">
    <property type="entry name" value="Hemerythrin-like"/>
</dbReference>
<keyword evidence="4" id="KW-0408">Iron</keyword>
<evidence type="ECO:0000313" key="7">
    <source>
        <dbReference type="Proteomes" id="UP000306416"/>
    </source>
</evidence>
<dbReference type="CDD" id="cd12107">
    <property type="entry name" value="Hemerythrin"/>
    <property type="match status" value="1"/>
</dbReference>
<organism evidence="6 7">
    <name type="scientific">Geomonas terrae</name>
    <dbReference type="NCBI Taxonomy" id="2562681"/>
    <lineage>
        <taxon>Bacteria</taxon>
        <taxon>Pseudomonadati</taxon>
        <taxon>Thermodesulfobacteriota</taxon>
        <taxon>Desulfuromonadia</taxon>
        <taxon>Geobacterales</taxon>
        <taxon>Geobacteraceae</taxon>
        <taxon>Geomonas</taxon>
    </lineage>
</organism>
<evidence type="ECO:0000313" key="6">
    <source>
        <dbReference type="EMBL" id="TGU70890.1"/>
    </source>
</evidence>
<evidence type="ECO:0000256" key="1">
    <source>
        <dbReference type="ARBA" id="ARBA00010587"/>
    </source>
</evidence>
<dbReference type="NCBIfam" id="TIGR02481">
    <property type="entry name" value="hemeryth_dom"/>
    <property type="match status" value="1"/>
</dbReference>
<keyword evidence="2" id="KW-0561">Oxygen transport</keyword>
<dbReference type="EMBL" id="SRSC01000004">
    <property type="protein sequence ID" value="TGU70890.1"/>
    <property type="molecule type" value="Genomic_DNA"/>
</dbReference>
<name>A0A4S1CCX7_9BACT</name>